<gene>
    <name evidence="2" type="ORF">DPMN_058449</name>
</gene>
<sequence>MCCLNVKLSFSDLSEETKPEIGKKGPSTKKLSKTESTSELFSGGNIDQEMEDTPSVKRKTRKTKESDKIIDEQSENENEDIVANESKKKPKPNRKLPKEKSVTNDSASMQQFGTENKLKTTPKSDTNNQQTKQPKSSGKKTKIKSEAVIVKEEPEETKPDGPTAQERLQQKLRERQKQARSKKRSK</sequence>
<feature type="compositionally biased region" description="Acidic residues" evidence="1">
    <location>
        <begin position="72"/>
        <end position="82"/>
    </location>
</feature>
<protein>
    <submittedName>
        <fullName evidence="2">Uncharacterized protein</fullName>
    </submittedName>
</protein>
<evidence type="ECO:0000313" key="3">
    <source>
        <dbReference type="Proteomes" id="UP000828390"/>
    </source>
</evidence>
<comment type="caution">
    <text evidence="2">The sequence shown here is derived from an EMBL/GenBank/DDBJ whole genome shotgun (WGS) entry which is preliminary data.</text>
</comment>
<name>A0A9D4C1S5_DREPO</name>
<reference evidence="2" key="2">
    <citation type="submission" date="2020-11" db="EMBL/GenBank/DDBJ databases">
        <authorList>
            <person name="McCartney M.A."/>
            <person name="Auch B."/>
            <person name="Kono T."/>
            <person name="Mallez S."/>
            <person name="Becker A."/>
            <person name="Gohl D.M."/>
            <person name="Silverstein K.A.T."/>
            <person name="Koren S."/>
            <person name="Bechman K.B."/>
            <person name="Herman A."/>
            <person name="Abrahante J.E."/>
            <person name="Garbe J."/>
        </authorList>
    </citation>
    <scope>NUCLEOTIDE SEQUENCE</scope>
    <source>
        <strain evidence="2">Duluth1</strain>
        <tissue evidence="2">Whole animal</tissue>
    </source>
</reference>
<feature type="region of interest" description="Disordered" evidence="1">
    <location>
        <begin position="13"/>
        <end position="186"/>
    </location>
</feature>
<accession>A0A9D4C1S5</accession>
<dbReference type="Proteomes" id="UP000828390">
    <property type="component" value="Unassembled WGS sequence"/>
</dbReference>
<dbReference type="EMBL" id="JAIWYP010000013">
    <property type="protein sequence ID" value="KAH3715737.1"/>
    <property type="molecule type" value="Genomic_DNA"/>
</dbReference>
<feature type="compositionally biased region" description="Polar residues" evidence="1">
    <location>
        <begin position="103"/>
        <end position="136"/>
    </location>
</feature>
<feature type="compositionally biased region" description="Basic and acidic residues" evidence="1">
    <location>
        <begin position="168"/>
        <end position="177"/>
    </location>
</feature>
<evidence type="ECO:0000256" key="1">
    <source>
        <dbReference type="SAM" id="MobiDB-lite"/>
    </source>
</evidence>
<proteinExistence type="predicted"/>
<evidence type="ECO:0000313" key="2">
    <source>
        <dbReference type="EMBL" id="KAH3715737.1"/>
    </source>
</evidence>
<feature type="compositionally biased region" description="Basic and acidic residues" evidence="1">
    <location>
        <begin position="143"/>
        <end position="159"/>
    </location>
</feature>
<keyword evidence="3" id="KW-1185">Reference proteome</keyword>
<organism evidence="2 3">
    <name type="scientific">Dreissena polymorpha</name>
    <name type="common">Zebra mussel</name>
    <name type="synonym">Mytilus polymorpha</name>
    <dbReference type="NCBI Taxonomy" id="45954"/>
    <lineage>
        <taxon>Eukaryota</taxon>
        <taxon>Metazoa</taxon>
        <taxon>Spiralia</taxon>
        <taxon>Lophotrochozoa</taxon>
        <taxon>Mollusca</taxon>
        <taxon>Bivalvia</taxon>
        <taxon>Autobranchia</taxon>
        <taxon>Heteroconchia</taxon>
        <taxon>Euheterodonta</taxon>
        <taxon>Imparidentia</taxon>
        <taxon>Neoheterodontei</taxon>
        <taxon>Myida</taxon>
        <taxon>Dreissenoidea</taxon>
        <taxon>Dreissenidae</taxon>
        <taxon>Dreissena</taxon>
    </lineage>
</organism>
<reference evidence="2" key="1">
    <citation type="journal article" date="2019" name="bioRxiv">
        <title>The Genome of the Zebra Mussel, Dreissena polymorpha: A Resource for Invasive Species Research.</title>
        <authorList>
            <person name="McCartney M.A."/>
            <person name="Auch B."/>
            <person name="Kono T."/>
            <person name="Mallez S."/>
            <person name="Zhang Y."/>
            <person name="Obille A."/>
            <person name="Becker A."/>
            <person name="Abrahante J.E."/>
            <person name="Garbe J."/>
            <person name="Badalamenti J.P."/>
            <person name="Herman A."/>
            <person name="Mangelson H."/>
            <person name="Liachko I."/>
            <person name="Sullivan S."/>
            <person name="Sone E.D."/>
            <person name="Koren S."/>
            <person name="Silverstein K.A.T."/>
            <person name="Beckman K.B."/>
            <person name="Gohl D.M."/>
        </authorList>
    </citation>
    <scope>NUCLEOTIDE SEQUENCE</scope>
    <source>
        <strain evidence="2">Duluth1</strain>
        <tissue evidence="2">Whole animal</tissue>
    </source>
</reference>
<dbReference type="AlphaFoldDB" id="A0A9D4C1S5"/>